<dbReference type="OrthoDB" id="1414895at2"/>
<evidence type="ECO:0000256" key="1">
    <source>
        <dbReference type="SAM" id="Coils"/>
    </source>
</evidence>
<feature type="region of interest" description="Disordered" evidence="2">
    <location>
        <begin position="14"/>
        <end position="37"/>
    </location>
</feature>
<dbReference type="RefSeq" id="WP_110311297.1">
    <property type="nucleotide sequence ID" value="NZ_QICL01000018.1"/>
</dbReference>
<sequence>MAINKYAQELLEKQQKAERDKWDIENPNGSSTPFSPTTKTIEDLYKINPNAEKEITDSFVIARKAYDKGIADLLKNLTDKYQDYAKQRLEIEKEFNKDIDFLNAQRLNAQTDAEKEVIARSLAKATSDKGKALMSFDFARLKESPEYVRAFEDLKNTSTETLNSLLSQLDEAKQTAASVLSPDQLREYTSTIQSIIDELVDRNPYKALSDSRKELSKAAIELANAEKQLRIIQEGGKVSKLIVENGKLVTTYITEEEAVLKVNEAKDKYTKKNTDVIKSQKKIFDQVNELSKALTDLGSNMGGTSGHIISLMGNVTSFMTTSMEGISKVAQTGAHAISAIEKASVILAIISAAIMLMKELDSLLPDAHEKYEKYAAKIQQINDLEQAVRDYEVAVLKAKQAEKSWFGQDSLQSLKQAKELQQEIVKSKDEINKQAQATYQNESGGGWATSWAKTALQVSKIGQLDKLLGTGLLDGNYEKGTSAAIENLKIETRKKSSGLFGSGIGGKSQKTEDLRTWVKNNLGFDLFDADGWINEEAYEVVMSKYGDKLVGQTKATLEAMAEYKKQYDEYIEQLHEYVSSMYEPLVDNMVDSLWDWLDSGKDALDSFKDYASATFRDIVTDMLKTIVLNDVVGDYKDTVAKLYEDYSAGKITEQELMDGITKQTKDLQNRYETALPGLQMFLDGVNKSLESVTGIDIKDQQDKTSQQASKGGYETMSQDTGTAIEGLQRSTQMSVLNIEGYILTLIGIHTDSNSILRSFSANFQELRNIGLDIMYNIQDIKKNTNELYEINSEIKGMSRKLDSL</sequence>
<evidence type="ECO:0000313" key="4">
    <source>
        <dbReference type="Proteomes" id="UP000247973"/>
    </source>
</evidence>
<feature type="compositionally biased region" description="Basic and acidic residues" evidence="2">
    <location>
        <begin position="14"/>
        <end position="24"/>
    </location>
</feature>
<evidence type="ECO:0000313" key="3">
    <source>
        <dbReference type="EMBL" id="PXV62624.1"/>
    </source>
</evidence>
<feature type="coiled-coil region" evidence="1">
    <location>
        <begin position="374"/>
        <end position="437"/>
    </location>
</feature>
<evidence type="ECO:0000256" key="2">
    <source>
        <dbReference type="SAM" id="MobiDB-lite"/>
    </source>
</evidence>
<accession>A0A2V3PNP8</accession>
<feature type="compositionally biased region" description="Polar residues" evidence="2">
    <location>
        <begin position="27"/>
        <end position="37"/>
    </location>
</feature>
<dbReference type="AlphaFoldDB" id="A0A2V3PNP8"/>
<organism evidence="3 4">
    <name type="scientific">Dysgonomonas alginatilytica</name>
    <dbReference type="NCBI Taxonomy" id="1605892"/>
    <lineage>
        <taxon>Bacteria</taxon>
        <taxon>Pseudomonadati</taxon>
        <taxon>Bacteroidota</taxon>
        <taxon>Bacteroidia</taxon>
        <taxon>Bacteroidales</taxon>
        <taxon>Dysgonomonadaceae</taxon>
        <taxon>Dysgonomonas</taxon>
    </lineage>
</organism>
<keyword evidence="1" id="KW-0175">Coiled coil</keyword>
<feature type="coiled-coil region" evidence="1">
    <location>
        <begin position="208"/>
        <end position="235"/>
    </location>
</feature>
<dbReference type="Proteomes" id="UP000247973">
    <property type="component" value="Unassembled WGS sequence"/>
</dbReference>
<comment type="caution">
    <text evidence="3">The sequence shown here is derived from an EMBL/GenBank/DDBJ whole genome shotgun (WGS) entry which is preliminary data.</text>
</comment>
<name>A0A2V3PNP8_9BACT</name>
<feature type="compositionally biased region" description="Polar residues" evidence="2">
    <location>
        <begin position="703"/>
        <end position="717"/>
    </location>
</feature>
<reference evidence="3 4" key="1">
    <citation type="submission" date="2018-03" db="EMBL/GenBank/DDBJ databases">
        <title>Genomic Encyclopedia of Archaeal and Bacterial Type Strains, Phase II (KMG-II): from individual species to whole genera.</title>
        <authorList>
            <person name="Goeker M."/>
        </authorList>
    </citation>
    <scope>NUCLEOTIDE SEQUENCE [LARGE SCALE GENOMIC DNA]</scope>
    <source>
        <strain evidence="3 4">DSM 100214</strain>
    </source>
</reference>
<feature type="region of interest" description="Disordered" evidence="2">
    <location>
        <begin position="698"/>
        <end position="717"/>
    </location>
</feature>
<dbReference type="EMBL" id="QICL01000018">
    <property type="protein sequence ID" value="PXV62624.1"/>
    <property type="molecule type" value="Genomic_DNA"/>
</dbReference>
<keyword evidence="4" id="KW-1185">Reference proteome</keyword>
<protein>
    <submittedName>
        <fullName evidence="3">Uncharacterized protein</fullName>
    </submittedName>
</protein>
<gene>
    <name evidence="3" type="ORF">CLV62_11811</name>
</gene>
<proteinExistence type="predicted"/>